<dbReference type="Proteomes" id="UP001205566">
    <property type="component" value="Unassembled WGS sequence"/>
</dbReference>
<evidence type="ECO:0000256" key="3">
    <source>
        <dbReference type="RuleBase" id="RU000363"/>
    </source>
</evidence>
<dbReference type="PANTHER" id="PTHR24320">
    <property type="entry name" value="RETINOL DEHYDROGENASE"/>
    <property type="match status" value="1"/>
</dbReference>
<sequence>MKANKKTILITGATDGLGLATAEALHAQGHEVLLHGRSAAKLATAQETVFGKAAGAAEKNTAAGYLADFSVLQEVQTLAQAVTRDHPVIDVLINNAGVFQVPETRTADDLDIRFAVNTIAPFLLTQLLMSNLAADARVVNLSSAAQSPVDLQALAGKRKINDAFTAYAQSKLALTMWTALQAQQIGDQGPMLVAVNPGSLLATKMVKEGFGQAGNDIQIGTDILVRAALSSEFEGASGKYFDNDKGAFSAPHTDALNAEKCQAVVARIESVLQRAGVSD</sequence>
<evidence type="ECO:0000256" key="1">
    <source>
        <dbReference type="ARBA" id="ARBA00006484"/>
    </source>
</evidence>
<evidence type="ECO:0000313" key="5">
    <source>
        <dbReference type="Proteomes" id="UP001205566"/>
    </source>
</evidence>
<dbReference type="SUPFAM" id="SSF51735">
    <property type="entry name" value="NAD(P)-binding Rossmann-fold domains"/>
    <property type="match status" value="1"/>
</dbReference>
<keyword evidence="2" id="KW-0560">Oxidoreductase</keyword>
<dbReference type="Gene3D" id="3.40.50.720">
    <property type="entry name" value="NAD(P)-binding Rossmann-like Domain"/>
    <property type="match status" value="1"/>
</dbReference>
<dbReference type="EMBL" id="JACASI010000016">
    <property type="protein sequence ID" value="MCQ3829143.1"/>
    <property type="molecule type" value="Genomic_DNA"/>
</dbReference>
<dbReference type="InterPro" id="IPR002347">
    <property type="entry name" value="SDR_fam"/>
</dbReference>
<dbReference type="InterPro" id="IPR020904">
    <property type="entry name" value="Sc_DH/Rdtase_CS"/>
</dbReference>
<reference evidence="4" key="1">
    <citation type="thesis" date="2020" institute="Technische Universitat Dresden" country="Dresden, Germany">
        <title>The Agarolytic System of Microbulbifer elongatus PORT2, Isolated from Batu Karas, Pangandaran West Java Indonesia.</title>
        <authorList>
            <person name="Anggraeni S.R."/>
        </authorList>
    </citation>
    <scope>NUCLEOTIDE SEQUENCE</scope>
    <source>
        <strain evidence="4">PORT2</strain>
    </source>
</reference>
<accession>A0ABT1NZ73</accession>
<name>A0ABT1NZ73_9GAMM</name>
<organism evidence="4 5">
    <name type="scientific">Microbulbifer elongatus</name>
    <dbReference type="NCBI Taxonomy" id="86173"/>
    <lineage>
        <taxon>Bacteria</taxon>
        <taxon>Pseudomonadati</taxon>
        <taxon>Pseudomonadota</taxon>
        <taxon>Gammaproteobacteria</taxon>
        <taxon>Cellvibrionales</taxon>
        <taxon>Microbulbiferaceae</taxon>
        <taxon>Microbulbifer</taxon>
    </lineage>
</organism>
<dbReference type="PRINTS" id="PR00080">
    <property type="entry name" value="SDRFAMILY"/>
</dbReference>
<comment type="caution">
    <text evidence="4">The sequence shown here is derived from an EMBL/GenBank/DDBJ whole genome shotgun (WGS) entry which is preliminary data.</text>
</comment>
<dbReference type="InterPro" id="IPR036291">
    <property type="entry name" value="NAD(P)-bd_dom_sf"/>
</dbReference>
<evidence type="ECO:0000256" key="2">
    <source>
        <dbReference type="ARBA" id="ARBA00023002"/>
    </source>
</evidence>
<dbReference type="Pfam" id="PF00106">
    <property type="entry name" value="adh_short"/>
    <property type="match status" value="1"/>
</dbReference>
<dbReference type="RefSeq" id="WP_255874046.1">
    <property type="nucleotide sequence ID" value="NZ_JACASI010000016.1"/>
</dbReference>
<protein>
    <submittedName>
        <fullName evidence="4">SDR family NAD(P)-dependent oxidoreductase</fullName>
    </submittedName>
</protein>
<evidence type="ECO:0000313" key="4">
    <source>
        <dbReference type="EMBL" id="MCQ3829143.1"/>
    </source>
</evidence>
<dbReference type="PRINTS" id="PR00081">
    <property type="entry name" value="GDHRDH"/>
</dbReference>
<gene>
    <name evidence="4" type="ORF">HXX02_06775</name>
</gene>
<comment type="similarity">
    <text evidence="1 3">Belongs to the short-chain dehydrogenases/reductases (SDR) family.</text>
</comment>
<dbReference type="PROSITE" id="PS00061">
    <property type="entry name" value="ADH_SHORT"/>
    <property type="match status" value="1"/>
</dbReference>
<proteinExistence type="inferred from homology"/>
<keyword evidence="5" id="KW-1185">Reference proteome</keyword>
<dbReference type="PANTHER" id="PTHR24320:SF148">
    <property type="entry name" value="NAD(P)-BINDING ROSSMANN-FOLD SUPERFAMILY PROTEIN"/>
    <property type="match status" value="1"/>
</dbReference>